<reference evidence="2 3" key="1">
    <citation type="journal article" date="2021" name="Pathogens">
        <title>Isolation and Characterization of Kingella bonacorsii sp. nov., A Novel Kingella Species Detected in a Stable Periodontitis Subject.</title>
        <authorList>
            <person name="Antezack A."/>
            <person name="Boxberger M."/>
            <person name="Rolland C."/>
            <person name="Monnet-Corti V."/>
            <person name="La Scola B."/>
        </authorList>
    </citation>
    <scope>NUCLEOTIDE SEQUENCE [LARGE SCALE GENOMIC DNA]</scope>
    <source>
        <strain evidence="2 3">Marseille-Q4569</strain>
    </source>
</reference>
<dbReference type="InterPro" id="IPR003848">
    <property type="entry name" value="DUF218"/>
</dbReference>
<feature type="domain" description="DUF218" evidence="1">
    <location>
        <begin position="47"/>
        <end position="182"/>
    </location>
</feature>
<dbReference type="Pfam" id="PF02698">
    <property type="entry name" value="DUF218"/>
    <property type="match status" value="1"/>
</dbReference>
<organism evidence="2 3">
    <name type="scientific">Kingella bonacorsii</name>
    <dbReference type="NCBI Taxonomy" id="2796361"/>
    <lineage>
        <taxon>Bacteria</taxon>
        <taxon>Pseudomonadati</taxon>
        <taxon>Pseudomonadota</taxon>
        <taxon>Betaproteobacteria</taxon>
        <taxon>Neisseriales</taxon>
        <taxon>Neisseriaceae</taxon>
        <taxon>Kingella</taxon>
    </lineage>
</organism>
<comment type="caution">
    <text evidence="2">The sequence shown here is derived from an EMBL/GenBank/DDBJ whole genome shotgun (WGS) entry which is preliminary data.</text>
</comment>
<dbReference type="PANTHER" id="PTHR30336:SF20">
    <property type="entry name" value="DUF218 DOMAIN-CONTAINING PROTEIN"/>
    <property type="match status" value="1"/>
</dbReference>
<proteinExistence type="predicted"/>
<accession>A0ABS1BSX7</accession>
<sequence>MPQKSTLRYLRYGFLLSILSIFALQAWCAWQVYQYAHAPAALPKHADAAVVLGAAAWGDKPSPVFRERINHAIALYQSERVEKLIFTGGTRKEGYPSEGEVARKFAIKQGIPSHDILYETRSKDTYQNLVNTRLLIQKHKIHSVIIVSDPYHMARAVAIARDLGIPATPSPTPTSRYTEASEQARWKFFIEESYSLFIYRLLHAGRTVLNWID</sequence>
<dbReference type="InterPro" id="IPR051599">
    <property type="entry name" value="Cell_Envelope_Assoc"/>
</dbReference>
<dbReference type="InterPro" id="IPR014729">
    <property type="entry name" value="Rossmann-like_a/b/a_fold"/>
</dbReference>
<keyword evidence="3" id="KW-1185">Reference proteome</keyword>
<dbReference type="CDD" id="cd06259">
    <property type="entry name" value="YdcF-like"/>
    <property type="match status" value="1"/>
</dbReference>
<evidence type="ECO:0000313" key="3">
    <source>
        <dbReference type="Proteomes" id="UP000614058"/>
    </source>
</evidence>
<evidence type="ECO:0000313" key="2">
    <source>
        <dbReference type="EMBL" id="MBK0396284.1"/>
    </source>
</evidence>
<dbReference type="RefSeq" id="WP_200522422.1">
    <property type="nucleotide sequence ID" value="NZ_JAEHNZ010000002.1"/>
</dbReference>
<name>A0ABS1BSX7_9NEIS</name>
<protein>
    <submittedName>
        <fullName evidence="2">YdcF family protein</fullName>
    </submittedName>
</protein>
<dbReference type="Proteomes" id="UP000614058">
    <property type="component" value="Unassembled WGS sequence"/>
</dbReference>
<dbReference type="EMBL" id="JAEHNZ010000002">
    <property type="protein sequence ID" value="MBK0396284.1"/>
    <property type="molecule type" value="Genomic_DNA"/>
</dbReference>
<gene>
    <name evidence="2" type="ORF">JDW22_06750</name>
</gene>
<dbReference type="Gene3D" id="3.40.50.620">
    <property type="entry name" value="HUPs"/>
    <property type="match status" value="1"/>
</dbReference>
<evidence type="ECO:0000259" key="1">
    <source>
        <dbReference type="Pfam" id="PF02698"/>
    </source>
</evidence>
<dbReference type="PANTHER" id="PTHR30336">
    <property type="entry name" value="INNER MEMBRANE PROTEIN, PROBABLE PERMEASE"/>
    <property type="match status" value="1"/>
</dbReference>